<dbReference type="RefSeq" id="WP_077279228.1">
    <property type="nucleotide sequence ID" value="NZ_MVBK01000062.1"/>
</dbReference>
<gene>
    <name evidence="4" type="ORF">B1C78_11115</name>
</gene>
<dbReference type="InterPro" id="IPR038522">
    <property type="entry name" value="T4/T6SS_DotU_sf"/>
</dbReference>
<keyword evidence="2" id="KW-1133">Transmembrane helix</keyword>
<evidence type="ECO:0000256" key="2">
    <source>
        <dbReference type="SAM" id="Phobius"/>
    </source>
</evidence>
<accession>A0A1V3NFB8</accession>
<dbReference type="NCBIfam" id="TIGR03349">
    <property type="entry name" value="IV_VI_DotU"/>
    <property type="match status" value="1"/>
</dbReference>
<dbReference type="EMBL" id="MVBK01000062">
    <property type="protein sequence ID" value="OOG23476.1"/>
    <property type="molecule type" value="Genomic_DNA"/>
</dbReference>
<dbReference type="Proteomes" id="UP000189462">
    <property type="component" value="Unassembled WGS sequence"/>
</dbReference>
<feature type="region of interest" description="Disordered" evidence="1">
    <location>
        <begin position="233"/>
        <end position="254"/>
    </location>
</feature>
<reference evidence="4 5" key="1">
    <citation type="submission" date="2017-02" db="EMBL/GenBank/DDBJ databases">
        <title>Genomic diversity within the haloalkaliphilic genus Thioalkalivibrio.</title>
        <authorList>
            <person name="Ahn A.-C."/>
            <person name="Meier-Kolthoff J."/>
            <person name="Overmars L."/>
            <person name="Richter M."/>
            <person name="Woyke T."/>
            <person name="Sorokin D.Y."/>
            <person name="Muyzer G."/>
        </authorList>
    </citation>
    <scope>NUCLEOTIDE SEQUENCE [LARGE SCALE GENOMIC DNA]</scope>
    <source>
        <strain evidence="4 5">ALJD</strain>
    </source>
</reference>
<dbReference type="AlphaFoldDB" id="A0A1V3NFB8"/>
<dbReference type="PANTHER" id="PTHR38033">
    <property type="entry name" value="MEMBRANE PROTEIN-RELATED"/>
    <property type="match status" value="1"/>
</dbReference>
<evidence type="ECO:0000256" key="1">
    <source>
        <dbReference type="SAM" id="MobiDB-lite"/>
    </source>
</evidence>
<evidence type="ECO:0000313" key="4">
    <source>
        <dbReference type="EMBL" id="OOG23476.1"/>
    </source>
</evidence>
<comment type="caution">
    <text evidence="4">The sequence shown here is derived from an EMBL/GenBank/DDBJ whole genome shotgun (WGS) entry which is preliminary data.</text>
</comment>
<protein>
    <recommendedName>
        <fullName evidence="3">Type IV / VI secretion system DotU domain-containing protein</fullName>
    </recommendedName>
</protein>
<dbReference type="PANTHER" id="PTHR38033:SF1">
    <property type="entry name" value="DOTU FAMILY TYPE IV_VI SECRETION SYSTEM PROTEIN"/>
    <property type="match status" value="1"/>
</dbReference>
<keyword evidence="2" id="KW-0812">Transmembrane</keyword>
<dbReference type="STRING" id="108003.B1C78_11115"/>
<evidence type="ECO:0000259" key="3">
    <source>
        <dbReference type="Pfam" id="PF09850"/>
    </source>
</evidence>
<dbReference type="InterPro" id="IPR017732">
    <property type="entry name" value="T4/T6SS_DotU"/>
</dbReference>
<dbReference type="NCBIfam" id="NF038228">
    <property type="entry name" value="IcmH_DotU_IVB"/>
    <property type="match status" value="1"/>
</dbReference>
<proteinExistence type="predicted"/>
<organism evidence="4 5">
    <name type="scientific">Thioalkalivibrio denitrificans</name>
    <dbReference type="NCBI Taxonomy" id="108003"/>
    <lineage>
        <taxon>Bacteria</taxon>
        <taxon>Pseudomonadati</taxon>
        <taxon>Pseudomonadota</taxon>
        <taxon>Gammaproteobacteria</taxon>
        <taxon>Chromatiales</taxon>
        <taxon>Ectothiorhodospiraceae</taxon>
        <taxon>Thioalkalivibrio</taxon>
    </lineage>
</organism>
<evidence type="ECO:0000313" key="5">
    <source>
        <dbReference type="Proteomes" id="UP000189462"/>
    </source>
</evidence>
<dbReference type="Gene3D" id="1.25.40.590">
    <property type="entry name" value="Type IV / VI secretion system, DotU"/>
    <property type="match status" value="1"/>
</dbReference>
<keyword evidence="5" id="KW-1185">Reference proteome</keyword>
<dbReference type="OrthoDB" id="345640at2"/>
<feature type="domain" description="Type IV / VI secretion system DotU" evidence="3">
    <location>
        <begin position="5"/>
        <end position="205"/>
    </location>
</feature>
<sequence length="254" mass="28191">MLNPYLECSANLFSLVSRLRCEDRGAGLPDSFRDSLLAGFDMLERRAFELQLPLSDVQDAKYALTAFVDEAVLSSDWPGRKAWMDKPLQIEFFGDHLAGERFFERVASLRQNAERHLDVLELYYVCLQLGFEGIYRIRGVEQLMALQVDLRSQIETHRGAAEPKLSPAGIPNQGFMARVQRDVPYWAIVSISAALVVGAYSLYTVRAETLARESVAQVDTLVTAIASAPVHAPAPQLVSQPEPEAAAEPQRGDP</sequence>
<keyword evidence="2" id="KW-0472">Membrane</keyword>
<feature type="transmembrane region" description="Helical" evidence="2">
    <location>
        <begin position="183"/>
        <end position="203"/>
    </location>
</feature>
<dbReference type="Pfam" id="PF09850">
    <property type="entry name" value="DotU"/>
    <property type="match status" value="1"/>
</dbReference>
<name>A0A1V3NFB8_9GAMM</name>